<evidence type="ECO:0000313" key="3">
    <source>
        <dbReference type="EMBL" id="KAL0414733.1"/>
    </source>
</evidence>
<name>A0AAW2UC78_SESRA</name>
<feature type="compositionally biased region" description="Polar residues" evidence="1">
    <location>
        <begin position="127"/>
        <end position="137"/>
    </location>
</feature>
<reference evidence="3" key="1">
    <citation type="submission" date="2020-06" db="EMBL/GenBank/DDBJ databases">
        <authorList>
            <person name="Li T."/>
            <person name="Hu X."/>
            <person name="Zhang T."/>
            <person name="Song X."/>
            <person name="Zhang H."/>
            <person name="Dai N."/>
            <person name="Sheng W."/>
            <person name="Hou X."/>
            <person name="Wei L."/>
        </authorList>
    </citation>
    <scope>NUCLEOTIDE SEQUENCE</scope>
    <source>
        <strain evidence="3">G02</strain>
        <tissue evidence="3">Leaf</tissue>
    </source>
</reference>
<sequence>MLWRQGSTDGIKVLALRTHILVIGGAISCHFILNEDCLLAFPWQNGGFVLRRQQNHLSPPPPPPVDPETPNPRKPVLLISCFSTSFPDKPTRRKNRLRQKILETLRKPIVPEVPPANPDVPIDSPPIQESGNIQEVQESDKSTNSEAGNEEVQEFEEMREVEVSMPAGGIVDRSVGVLAKSSILKYGLWLLGAFVFQTVCAIWVFGSAGIDNKNELFDGDEKNSVLEVGGNGSKSR</sequence>
<feature type="compositionally biased region" description="Pro residues" evidence="1">
    <location>
        <begin position="58"/>
        <end position="72"/>
    </location>
</feature>
<comment type="caution">
    <text evidence="3">The sequence shown here is derived from an EMBL/GenBank/DDBJ whole genome shotgun (WGS) entry which is preliminary data.</text>
</comment>
<organism evidence="3">
    <name type="scientific">Sesamum radiatum</name>
    <name type="common">Black benniseed</name>
    <dbReference type="NCBI Taxonomy" id="300843"/>
    <lineage>
        <taxon>Eukaryota</taxon>
        <taxon>Viridiplantae</taxon>
        <taxon>Streptophyta</taxon>
        <taxon>Embryophyta</taxon>
        <taxon>Tracheophyta</taxon>
        <taxon>Spermatophyta</taxon>
        <taxon>Magnoliopsida</taxon>
        <taxon>eudicotyledons</taxon>
        <taxon>Gunneridae</taxon>
        <taxon>Pentapetalae</taxon>
        <taxon>asterids</taxon>
        <taxon>lamiids</taxon>
        <taxon>Lamiales</taxon>
        <taxon>Pedaliaceae</taxon>
        <taxon>Sesamum</taxon>
    </lineage>
</organism>
<evidence type="ECO:0000256" key="2">
    <source>
        <dbReference type="SAM" id="Phobius"/>
    </source>
</evidence>
<protein>
    <submittedName>
        <fullName evidence="3">Uncharacterized protein</fullName>
    </submittedName>
</protein>
<gene>
    <name evidence="3" type="ORF">Sradi_1675000</name>
</gene>
<feature type="region of interest" description="Disordered" evidence="1">
    <location>
        <begin position="53"/>
        <end position="72"/>
    </location>
</feature>
<keyword evidence="2" id="KW-0472">Membrane</keyword>
<feature type="transmembrane region" description="Helical" evidence="2">
    <location>
        <begin position="188"/>
        <end position="210"/>
    </location>
</feature>
<accession>A0AAW2UC78</accession>
<dbReference type="EMBL" id="JACGWJ010000006">
    <property type="protein sequence ID" value="KAL0414733.1"/>
    <property type="molecule type" value="Genomic_DNA"/>
</dbReference>
<dbReference type="PANTHER" id="PTHR34962:SF3">
    <property type="entry name" value="ABC SUBFAMILY C PROTEIN"/>
    <property type="match status" value="1"/>
</dbReference>
<reference evidence="3" key="2">
    <citation type="journal article" date="2024" name="Plant">
        <title>Genomic evolution and insights into agronomic trait innovations of Sesamum species.</title>
        <authorList>
            <person name="Miao H."/>
            <person name="Wang L."/>
            <person name="Qu L."/>
            <person name="Liu H."/>
            <person name="Sun Y."/>
            <person name="Le M."/>
            <person name="Wang Q."/>
            <person name="Wei S."/>
            <person name="Zheng Y."/>
            <person name="Lin W."/>
            <person name="Duan Y."/>
            <person name="Cao H."/>
            <person name="Xiong S."/>
            <person name="Wang X."/>
            <person name="Wei L."/>
            <person name="Li C."/>
            <person name="Ma Q."/>
            <person name="Ju M."/>
            <person name="Zhao R."/>
            <person name="Li G."/>
            <person name="Mu C."/>
            <person name="Tian Q."/>
            <person name="Mei H."/>
            <person name="Zhang T."/>
            <person name="Gao T."/>
            <person name="Zhang H."/>
        </authorList>
    </citation>
    <scope>NUCLEOTIDE SEQUENCE</scope>
    <source>
        <strain evidence="3">G02</strain>
    </source>
</reference>
<dbReference type="PROSITE" id="PS51257">
    <property type="entry name" value="PROKAR_LIPOPROTEIN"/>
    <property type="match status" value="1"/>
</dbReference>
<dbReference type="PANTHER" id="PTHR34962">
    <property type="entry name" value="EMBRYO DEFECTIVE 1703-RELATED"/>
    <property type="match status" value="1"/>
</dbReference>
<evidence type="ECO:0000256" key="1">
    <source>
        <dbReference type="SAM" id="MobiDB-lite"/>
    </source>
</evidence>
<keyword evidence="2" id="KW-1133">Transmembrane helix</keyword>
<proteinExistence type="predicted"/>
<dbReference type="AlphaFoldDB" id="A0AAW2UC78"/>
<keyword evidence="2" id="KW-0812">Transmembrane</keyword>
<feature type="region of interest" description="Disordered" evidence="1">
    <location>
        <begin position="113"/>
        <end position="152"/>
    </location>
</feature>